<feature type="compositionally biased region" description="Low complexity" evidence="7">
    <location>
        <begin position="336"/>
        <end position="348"/>
    </location>
</feature>
<evidence type="ECO:0000256" key="3">
    <source>
        <dbReference type="ARBA" id="ARBA00022777"/>
    </source>
</evidence>
<protein>
    <recommendedName>
        <fullName evidence="8">Protein kinase domain-containing protein</fullName>
    </recommendedName>
</protein>
<feature type="domain" description="Protein kinase" evidence="8">
    <location>
        <begin position="206"/>
        <end position="624"/>
    </location>
</feature>
<reference evidence="9 10" key="1">
    <citation type="journal article" date="2020" name="Microbiol. Resour. Announc.">
        <title>Draft Genome Sequence of a Cladosporium Species Isolated from the Mesophotic Ascidian Didemnum maculosum.</title>
        <authorList>
            <person name="Gioti A."/>
            <person name="Siaperas R."/>
            <person name="Nikolaivits E."/>
            <person name="Le Goff G."/>
            <person name="Ouazzani J."/>
            <person name="Kotoulas G."/>
            <person name="Topakas E."/>
        </authorList>
    </citation>
    <scope>NUCLEOTIDE SEQUENCE [LARGE SCALE GENOMIC DNA]</scope>
    <source>
        <strain evidence="9 10">TM138-S3</strain>
    </source>
</reference>
<evidence type="ECO:0000256" key="7">
    <source>
        <dbReference type="SAM" id="MobiDB-lite"/>
    </source>
</evidence>
<dbReference type="RefSeq" id="XP_069230649.1">
    <property type="nucleotide sequence ID" value="XM_069372339.1"/>
</dbReference>
<dbReference type="Pfam" id="PF00069">
    <property type="entry name" value="Pkinase"/>
    <property type="match status" value="2"/>
</dbReference>
<keyword evidence="4 6" id="KW-0067">ATP-binding</keyword>
<proteinExistence type="inferred from homology"/>
<feature type="region of interest" description="Disordered" evidence="7">
    <location>
        <begin position="519"/>
        <end position="539"/>
    </location>
</feature>
<dbReference type="Gene3D" id="3.30.200.20">
    <property type="entry name" value="Phosphorylase Kinase, domain 1"/>
    <property type="match status" value="1"/>
</dbReference>
<feature type="compositionally biased region" description="Acidic residues" evidence="7">
    <location>
        <begin position="19"/>
        <end position="28"/>
    </location>
</feature>
<dbReference type="GO" id="GO:0005524">
    <property type="term" value="F:ATP binding"/>
    <property type="evidence" value="ECO:0007669"/>
    <property type="project" value="UniProtKB-UniRule"/>
</dbReference>
<dbReference type="GeneID" id="96005177"/>
<dbReference type="PANTHER" id="PTHR11042:SF187">
    <property type="entry name" value="EUKARYOTIC TRANSLATION INITIATION FACTOR 2-ALPHA KINASE 2"/>
    <property type="match status" value="1"/>
</dbReference>
<dbReference type="Gene3D" id="1.10.510.10">
    <property type="entry name" value="Transferase(Phosphotransferase) domain 1"/>
    <property type="match status" value="1"/>
</dbReference>
<name>A0AB34KRA9_9PEZI</name>
<evidence type="ECO:0000313" key="9">
    <source>
        <dbReference type="EMBL" id="KAL1587544.1"/>
    </source>
</evidence>
<keyword evidence="1" id="KW-0808">Transferase</keyword>
<dbReference type="InterPro" id="IPR000719">
    <property type="entry name" value="Prot_kinase_dom"/>
</dbReference>
<feature type="region of interest" description="Disordered" evidence="7">
    <location>
        <begin position="1"/>
        <end position="57"/>
    </location>
</feature>
<organism evidence="9 10">
    <name type="scientific">Cladosporium halotolerans</name>
    <dbReference type="NCBI Taxonomy" id="1052096"/>
    <lineage>
        <taxon>Eukaryota</taxon>
        <taxon>Fungi</taxon>
        <taxon>Dikarya</taxon>
        <taxon>Ascomycota</taxon>
        <taxon>Pezizomycotina</taxon>
        <taxon>Dothideomycetes</taxon>
        <taxon>Dothideomycetidae</taxon>
        <taxon>Cladosporiales</taxon>
        <taxon>Cladosporiaceae</taxon>
        <taxon>Cladosporium</taxon>
    </lineage>
</organism>
<comment type="similarity">
    <text evidence="5">Belongs to the protein kinase superfamily. Ser/Thr protein kinase family. GCN2 subfamily.</text>
</comment>
<dbReference type="InterPro" id="IPR050339">
    <property type="entry name" value="CC_SR_Kinase"/>
</dbReference>
<keyword evidence="10" id="KW-1185">Reference proteome</keyword>
<keyword evidence="3" id="KW-0418">Kinase</keyword>
<dbReference type="Proteomes" id="UP000803884">
    <property type="component" value="Unassembled WGS sequence"/>
</dbReference>
<dbReference type="GO" id="GO:0005737">
    <property type="term" value="C:cytoplasm"/>
    <property type="evidence" value="ECO:0007669"/>
    <property type="project" value="TreeGrafter"/>
</dbReference>
<evidence type="ECO:0000313" key="10">
    <source>
        <dbReference type="Proteomes" id="UP000803884"/>
    </source>
</evidence>
<dbReference type="PROSITE" id="PS50011">
    <property type="entry name" value="PROTEIN_KINASE_DOM"/>
    <property type="match status" value="1"/>
</dbReference>
<feature type="region of interest" description="Disordered" evidence="7">
    <location>
        <begin position="336"/>
        <end position="388"/>
    </location>
</feature>
<dbReference type="AlphaFoldDB" id="A0AB34KRA9"/>
<evidence type="ECO:0000256" key="5">
    <source>
        <dbReference type="ARBA" id="ARBA00037982"/>
    </source>
</evidence>
<feature type="compositionally biased region" description="Polar residues" evidence="7">
    <location>
        <begin position="373"/>
        <end position="382"/>
    </location>
</feature>
<dbReference type="InterPro" id="IPR008271">
    <property type="entry name" value="Ser/Thr_kinase_AS"/>
</dbReference>
<dbReference type="PROSITE" id="PS00108">
    <property type="entry name" value="PROTEIN_KINASE_ST"/>
    <property type="match status" value="1"/>
</dbReference>
<dbReference type="SUPFAM" id="SSF56112">
    <property type="entry name" value="Protein kinase-like (PK-like)"/>
    <property type="match status" value="1"/>
</dbReference>
<evidence type="ECO:0000256" key="6">
    <source>
        <dbReference type="PROSITE-ProRule" id="PRU10141"/>
    </source>
</evidence>
<dbReference type="EMBL" id="JAAQHG020000010">
    <property type="protein sequence ID" value="KAL1587544.1"/>
    <property type="molecule type" value="Genomic_DNA"/>
</dbReference>
<keyword evidence="2 6" id="KW-0547">Nucleotide-binding</keyword>
<accession>A0AB34KRA9</accession>
<dbReference type="PROSITE" id="PS00107">
    <property type="entry name" value="PROTEIN_KINASE_ATP"/>
    <property type="match status" value="1"/>
</dbReference>
<evidence type="ECO:0000259" key="8">
    <source>
        <dbReference type="PROSITE" id="PS50011"/>
    </source>
</evidence>
<comment type="caution">
    <text evidence="9">The sequence shown here is derived from an EMBL/GenBank/DDBJ whole genome shotgun (WGS) entry which is preliminary data.</text>
</comment>
<dbReference type="GO" id="GO:0005634">
    <property type="term" value="C:nucleus"/>
    <property type="evidence" value="ECO:0007669"/>
    <property type="project" value="TreeGrafter"/>
</dbReference>
<feature type="binding site" evidence="6">
    <location>
        <position position="236"/>
    </location>
    <ligand>
        <name>ATP</name>
        <dbReference type="ChEBI" id="CHEBI:30616"/>
    </ligand>
</feature>
<evidence type="ECO:0000256" key="4">
    <source>
        <dbReference type="ARBA" id="ARBA00022840"/>
    </source>
</evidence>
<sequence length="624" mass="67697">MSKFFRRQPDSDSSSSASDSEELDDNETSQDFSSASRSKALDLATPPVEEEPSSAVAVAGPSKDVLLHALLEEKCLRDVRQEHAGRSTSESAIVIEARHRYQALSAQLAKVGLAAVGLDEDSHSSVRQQYRDGLNAFVQSNARSRNVSANLRPPARRLLTGAEHSPSTFDMPFEDLHISPTASIPLTLGPYVPQPPMFGTRYRQDFEELGVLGKGGYGIVYACKHKLDGVTYAVKKVPISESRRQQIMIRGQTEIDALLSELRTLAQLDHPNIVRYYNGWLDYINVDPPADVVSPGSADAAGGADNTRTGSISLGRVITESGEDNILFEDSVSRATTNSTASKASTGSENDLRRTASHATRATVSDEDVESISRASDSSIVTGTDGMQFDTSGPQLAVHMQMAMYPMTLTDFLSQEQVPSTSAPPLRHCFHLQPSIRILLAVLDGVAYLHHHQIVHRDLKPGNIFLAPNTDPRHPDGSVDLFLCDGCRGSGQASPISLRVRIGDFGLVTALAKDGDGVDVNGSDSSKSPVGTELYRPADEGRGNASPALDVFAAGVVAVELLWPFGTRMERHETLHALKQNAFPTNFSDRIGDPSGKMEACVREMLRPDHPSIEELKQRLCEML</sequence>
<feature type="compositionally biased region" description="Low complexity" evidence="7">
    <location>
        <begin position="519"/>
        <end position="528"/>
    </location>
</feature>
<dbReference type="InterPro" id="IPR017441">
    <property type="entry name" value="Protein_kinase_ATP_BS"/>
</dbReference>
<dbReference type="InterPro" id="IPR011009">
    <property type="entry name" value="Kinase-like_dom_sf"/>
</dbReference>
<dbReference type="PANTHER" id="PTHR11042">
    <property type="entry name" value="EUKARYOTIC TRANSLATION INITIATION FACTOR 2-ALPHA KINASE EIF2-ALPHA KINASE -RELATED"/>
    <property type="match status" value="1"/>
</dbReference>
<evidence type="ECO:0000256" key="2">
    <source>
        <dbReference type="ARBA" id="ARBA00022741"/>
    </source>
</evidence>
<dbReference type="SMART" id="SM00220">
    <property type="entry name" value="S_TKc"/>
    <property type="match status" value="1"/>
</dbReference>
<dbReference type="GO" id="GO:0004694">
    <property type="term" value="F:eukaryotic translation initiation factor 2alpha kinase activity"/>
    <property type="evidence" value="ECO:0007669"/>
    <property type="project" value="TreeGrafter"/>
</dbReference>
<evidence type="ECO:0000256" key="1">
    <source>
        <dbReference type="ARBA" id="ARBA00022679"/>
    </source>
</evidence>
<gene>
    <name evidence="9" type="ORF">WHR41_03733</name>
</gene>